<keyword evidence="1" id="KW-0812">Transmembrane</keyword>
<evidence type="ECO:0000256" key="1">
    <source>
        <dbReference type="SAM" id="Phobius"/>
    </source>
</evidence>
<keyword evidence="1" id="KW-0472">Membrane</keyword>
<comment type="caution">
    <text evidence="2">The sequence shown here is derived from an EMBL/GenBank/DDBJ whole genome shotgun (WGS) entry which is preliminary data.</text>
</comment>
<gene>
    <name evidence="2" type="ORF">G4V63_13200</name>
</gene>
<name>A0A7C9VMY0_9BRAD</name>
<evidence type="ECO:0000313" key="3">
    <source>
        <dbReference type="Proteomes" id="UP000480266"/>
    </source>
</evidence>
<sequence>MQKSGDGWLDQRLIELAAVVAVVVLIASGVRYLNEPAPAIHASFIVPSQTVHW</sequence>
<proteinExistence type="predicted"/>
<organism evidence="2 3">
    <name type="scientific">Candidatus Afipia apatlaquensis</name>
    <dbReference type="NCBI Taxonomy" id="2712852"/>
    <lineage>
        <taxon>Bacteria</taxon>
        <taxon>Pseudomonadati</taxon>
        <taxon>Pseudomonadota</taxon>
        <taxon>Alphaproteobacteria</taxon>
        <taxon>Hyphomicrobiales</taxon>
        <taxon>Nitrobacteraceae</taxon>
        <taxon>Afipia</taxon>
    </lineage>
</organism>
<evidence type="ECO:0000313" key="2">
    <source>
        <dbReference type="EMBL" id="NGX96134.1"/>
    </source>
</evidence>
<keyword evidence="1" id="KW-1133">Transmembrane helix</keyword>
<dbReference type="AlphaFoldDB" id="A0A7C9VMY0"/>
<accession>A0A7C9VMY0</accession>
<dbReference type="Proteomes" id="UP000480266">
    <property type="component" value="Unassembled WGS sequence"/>
</dbReference>
<feature type="transmembrane region" description="Helical" evidence="1">
    <location>
        <begin position="12"/>
        <end position="33"/>
    </location>
</feature>
<protein>
    <submittedName>
        <fullName evidence="2">Uncharacterized protein</fullName>
    </submittedName>
</protein>
<dbReference type="EMBL" id="JAAMRR010000695">
    <property type="protein sequence ID" value="NGX96134.1"/>
    <property type="molecule type" value="Genomic_DNA"/>
</dbReference>
<keyword evidence="3" id="KW-1185">Reference proteome</keyword>
<reference evidence="2" key="1">
    <citation type="submission" date="2020-02" db="EMBL/GenBank/DDBJ databases">
        <title>Draft genome sequence of Candidatus Afipia apatlaquensis IBT-C3, a potential strain for decolorization of textile dyes.</title>
        <authorList>
            <person name="Sanchez-Reyes A."/>
            <person name="Breton-Deval L."/>
            <person name="Mangelson H."/>
            <person name="Sanchez-Flores A."/>
        </authorList>
    </citation>
    <scope>NUCLEOTIDE SEQUENCE [LARGE SCALE GENOMIC DNA]</scope>
    <source>
        <strain evidence="2">IBT-C3</strain>
    </source>
</reference>